<feature type="transmembrane region" description="Helical" evidence="1">
    <location>
        <begin position="97"/>
        <end position="119"/>
    </location>
</feature>
<evidence type="ECO:0000313" key="3">
    <source>
        <dbReference type="Proteomes" id="UP000053660"/>
    </source>
</evidence>
<keyword evidence="3" id="KW-1185">Reference proteome</keyword>
<dbReference type="InterPro" id="IPR019421">
    <property type="entry name" value="7TM_GPCR_serpentine_rcpt_Srd"/>
</dbReference>
<feature type="transmembrane region" description="Helical" evidence="1">
    <location>
        <begin position="47"/>
        <end position="68"/>
    </location>
</feature>
<keyword evidence="1" id="KW-0472">Membrane</keyword>
<accession>A0A0B1TJH0</accession>
<evidence type="ECO:0000256" key="1">
    <source>
        <dbReference type="SAM" id="Phobius"/>
    </source>
</evidence>
<protein>
    <recommendedName>
        <fullName evidence="4">7TM GPCR serpentine receptor class x (Srx) domain-containing protein</fullName>
    </recommendedName>
</protein>
<evidence type="ECO:0000313" key="2">
    <source>
        <dbReference type="EMBL" id="KHJ96236.1"/>
    </source>
</evidence>
<feature type="transmembrane region" description="Helical" evidence="1">
    <location>
        <begin position="16"/>
        <end position="35"/>
    </location>
</feature>
<dbReference type="EMBL" id="KN549720">
    <property type="protein sequence ID" value="KHJ96236.1"/>
    <property type="molecule type" value="Genomic_DNA"/>
</dbReference>
<dbReference type="OrthoDB" id="5855078at2759"/>
<dbReference type="AlphaFoldDB" id="A0A0B1TJH0"/>
<name>A0A0B1TJH0_OESDE</name>
<dbReference type="Pfam" id="PF10317">
    <property type="entry name" value="7TM_GPCR_Srd"/>
    <property type="match status" value="1"/>
</dbReference>
<dbReference type="Proteomes" id="UP000053660">
    <property type="component" value="Unassembled WGS sequence"/>
</dbReference>
<sequence>MNKPVGKLQRDDERNIYCYAVNGFSILCNGILLILSSHKSVEAIQELRYFLSNVSVAGVVLSLCLLLIQPQMVTRGPMCIRVPHGPINIFTTDIVKFVSSIAIVFYMYGMLSFPLFFVYRTMILINR</sequence>
<gene>
    <name evidence="2" type="ORF">OESDEN_03805</name>
</gene>
<organism evidence="2 3">
    <name type="scientific">Oesophagostomum dentatum</name>
    <name type="common">Nodular worm</name>
    <dbReference type="NCBI Taxonomy" id="61180"/>
    <lineage>
        <taxon>Eukaryota</taxon>
        <taxon>Metazoa</taxon>
        <taxon>Ecdysozoa</taxon>
        <taxon>Nematoda</taxon>
        <taxon>Chromadorea</taxon>
        <taxon>Rhabditida</taxon>
        <taxon>Rhabditina</taxon>
        <taxon>Rhabditomorpha</taxon>
        <taxon>Strongyloidea</taxon>
        <taxon>Strongylidae</taxon>
        <taxon>Oesophagostomum</taxon>
    </lineage>
</organism>
<keyword evidence="1" id="KW-1133">Transmembrane helix</keyword>
<keyword evidence="1" id="KW-0812">Transmembrane</keyword>
<proteinExistence type="predicted"/>
<evidence type="ECO:0008006" key="4">
    <source>
        <dbReference type="Google" id="ProtNLM"/>
    </source>
</evidence>
<reference evidence="2 3" key="1">
    <citation type="submission" date="2014-03" db="EMBL/GenBank/DDBJ databases">
        <title>Draft genome of the hookworm Oesophagostomum dentatum.</title>
        <authorList>
            <person name="Mitreva M."/>
        </authorList>
    </citation>
    <scope>NUCLEOTIDE SEQUENCE [LARGE SCALE GENOMIC DNA]</scope>
    <source>
        <strain evidence="2 3">OD-Hann</strain>
    </source>
</reference>